<protein>
    <submittedName>
        <fullName evidence="2">Uncharacterized protein</fullName>
    </submittedName>
</protein>
<gene>
    <name evidence="2" type="ORF">F2Q69_00045934</name>
</gene>
<name>A0A8S9PV05_BRACR</name>
<dbReference type="AlphaFoldDB" id="A0A8S9PV05"/>
<organism evidence="2 3">
    <name type="scientific">Brassica cretica</name>
    <name type="common">Mustard</name>
    <dbReference type="NCBI Taxonomy" id="69181"/>
    <lineage>
        <taxon>Eukaryota</taxon>
        <taxon>Viridiplantae</taxon>
        <taxon>Streptophyta</taxon>
        <taxon>Embryophyta</taxon>
        <taxon>Tracheophyta</taxon>
        <taxon>Spermatophyta</taxon>
        <taxon>Magnoliopsida</taxon>
        <taxon>eudicotyledons</taxon>
        <taxon>Gunneridae</taxon>
        <taxon>Pentapetalae</taxon>
        <taxon>rosids</taxon>
        <taxon>malvids</taxon>
        <taxon>Brassicales</taxon>
        <taxon>Brassicaceae</taxon>
        <taxon>Brassiceae</taxon>
        <taxon>Brassica</taxon>
    </lineage>
</organism>
<dbReference type="Proteomes" id="UP000712600">
    <property type="component" value="Unassembled WGS sequence"/>
</dbReference>
<evidence type="ECO:0000313" key="3">
    <source>
        <dbReference type="Proteomes" id="UP000712600"/>
    </source>
</evidence>
<reference evidence="2" key="1">
    <citation type="submission" date="2019-12" db="EMBL/GenBank/DDBJ databases">
        <title>Genome sequencing and annotation of Brassica cretica.</title>
        <authorList>
            <person name="Studholme D.J."/>
            <person name="Sarris P."/>
        </authorList>
    </citation>
    <scope>NUCLEOTIDE SEQUENCE</scope>
    <source>
        <strain evidence="2">PFS-109/04</strain>
        <tissue evidence="2">Leaf</tissue>
    </source>
</reference>
<sequence length="136" mass="16323">MQCREREERRSERREEERDLRNQKREKEEEEKNKNNIKYDLGLLKKSCLSLQEREEDENICKKYINKETEKEETEPVQPWLLVHSSLFIESEALGSEETHEGVKLRGLRGLAEMIMRRNRRSRRDRGLGFGGDDDD</sequence>
<dbReference type="EMBL" id="QGKX02001347">
    <property type="protein sequence ID" value="KAF3525875.1"/>
    <property type="molecule type" value="Genomic_DNA"/>
</dbReference>
<accession>A0A8S9PV05</accession>
<evidence type="ECO:0000256" key="1">
    <source>
        <dbReference type="SAM" id="MobiDB-lite"/>
    </source>
</evidence>
<feature type="region of interest" description="Disordered" evidence="1">
    <location>
        <begin position="1"/>
        <end position="36"/>
    </location>
</feature>
<evidence type="ECO:0000313" key="2">
    <source>
        <dbReference type="EMBL" id="KAF3525875.1"/>
    </source>
</evidence>
<feature type="compositionally biased region" description="Basic and acidic residues" evidence="1">
    <location>
        <begin position="1"/>
        <end position="34"/>
    </location>
</feature>
<comment type="caution">
    <text evidence="2">The sequence shown here is derived from an EMBL/GenBank/DDBJ whole genome shotgun (WGS) entry which is preliminary data.</text>
</comment>
<proteinExistence type="predicted"/>